<organism evidence="2 3">
    <name type="scientific">Mesotoga prima</name>
    <dbReference type="NCBI Taxonomy" id="1184387"/>
    <lineage>
        <taxon>Bacteria</taxon>
        <taxon>Thermotogati</taxon>
        <taxon>Thermotogota</taxon>
        <taxon>Thermotogae</taxon>
        <taxon>Kosmotogales</taxon>
        <taxon>Kosmotogaceae</taxon>
        <taxon>Mesotoga</taxon>
    </lineage>
</organism>
<feature type="domain" description="DUF5680" evidence="1">
    <location>
        <begin position="50"/>
        <end position="134"/>
    </location>
</feature>
<dbReference type="EMBL" id="LGGP01000232">
    <property type="protein sequence ID" value="KUK79937.1"/>
    <property type="molecule type" value="Genomic_DNA"/>
</dbReference>
<protein>
    <recommendedName>
        <fullName evidence="1">DUF5680 domain-containing protein</fullName>
    </recommendedName>
</protein>
<sequence>MCADIYNNQFVKFLIKAKQNTYAGSGAMTQSSRTASKDLSFREGNWSYLDTYVGDFHFIGEEVVWYEHTPIWGMNYFGRMLVEKIPPGFVTFLKEILLQVPPEMPFRGPEEVIGKDFSYSCSVEGGLDCFLGKE</sequence>
<dbReference type="Pfam" id="PF18931">
    <property type="entry name" value="DUF5680"/>
    <property type="match status" value="1"/>
</dbReference>
<comment type="caution">
    <text evidence="2">The sequence shown here is derived from an EMBL/GenBank/DDBJ whole genome shotgun (WGS) entry which is preliminary data.</text>
</comment>
<reference evidence="3" key="1">
    <citation type="journal article" date="2015" name="MBio">
        <title>Genome-Resolved Metagenomic Analysis Reveals Roles for Candidate Phyla and Other Microbial Community Members in Biogeochemical Transformations in Oil Reservoirs.</title>
        <authorList>
            <person name="Hu P."/>
            <person name="Tom L."/>
            <person name="Singh A."/>
            <person name="Thomas B.C."/>
            <person name="Baker B.J."/>
            <person name="Piceno Y.M."/>
            <person name="Andersen G.L."/>
            <person name="Banfield J.F."/>
        </authorList>
    </citation>
    <scope>NUCLEOTIDE SEQUENCE [LARGE SCALE GENOMIC DNA]</scope>
</reference>
<gene>
    <name evidence="2" type="ORF">XD94_1268</name>
</gene>
<dbReference type="AlphaFoldDB" id="A0A101HN40"/>
<evidence type="ECO:0000259" key="1">
    <source>
        <dbReference type="Pfam" id="PF18931"/>
    </source>
</evidence>
<accession>A0A101HN40</accession>
<evidence type="ECO:0000313" key="2">
    <source>
        <dbReference type="EMBL" id="KUK79937.1"/>
    </source>
</evidence>
<feature type="non-terminal residue" evidence="2">
    <location>
        <position position="134"/>
    </location>
</feature>
<evidence type="ECO:0000313" key="3">
    <source>
        <dbReference type="Proteomes" id="UP000054092"/>
    </source>
</evidence>
<dbReference type="InterPro" id="IPR043735">
    <property type="entry name" value="DUF5680"/>
</dbReference>
<proteinExistence type="predicted"/>
<name>A0A101HN40_9BACT</name>
<dbReference type="Proteomes" id="UP000054092">
    <property type="component" value="Unassembled WGS sequence"/>
</dbReference>